<dbReference type="AlphaFoldDB" id="D8RT25"/>
<dbReference type="EMBL" id="GL377589">
    <property type="protein sequence ID" value="EFJ24606.1"/>
    <property type="molecule type" value="Genomic_DNA"/>
</dbReference>
<dbReference type="HOGENOM" id="CLU_039572_1_0_1"/>
<dbReference type="Gramene" id="EFJ24606">
    <property type="protein sequence ID" value="EFJ24606"/>
    <property type="gene ID" value="SELMODRAFT_15610"/>
</dbReference>
<dbReference type="PANTHER" id="PTHR31681:SF3">
    <property type="entry name" value="OS04G0690100 PROTEIN"/>
    <property type="match status" value="1"/>
</dbReference>
<feature type="non-terminal residue" evidence="1">
    <location>
        <position position="1"/>
    </location>
</feature>
<dbReference type="Proteomes" id="UP000001514">
    <property type="component" value="Unassembled WGS sequence"/>
</dbReference>
<sequence length="217" mass="23312">AMAAVTELGRGDSSKNIVEIIFRTSWLKKRDEGIPEASPKIERVLKVNNTHRTISRFEEYRDAVKSRASSLPKKHARCIADGNELLRFHAATLECSLGAHGSSSICASPACSACRIIKSGFRGSGGGGSMIHTTATSGRAHDSLQTKERLDLSDEDDLHAMLVCRVIAGRMHKGFGGDAVVPSGFDSIAGEMGPFSNVDDLYVTSSRAVLPCFVVVY</sequence>
<dbReference type="InParanoid" id="D8RT25"/>
<protein>
    <recommendedName>
        <fullName evidence="3">PARP catalytic domain-containing protein</fullName>
    </recommendedName>
</protein>
<dbReference type="Gene3D" id="3.90.228.10">
    <property type="match status" value="1"/>
</dbReference>
<reference evidence="1 2" key="1">
    <citation type="journal article" date="2011" name="Science">
        <title>The Selaginella genome identifies genetic changes associated with the evolution of vascular plants.</title>
        <authorList>
            <person name="Banks J.A."/>
            <person name="Nishiyama T."/>
            <person name="Hasebe M."/>
            <person name="Bowman J.L."/>
            <person name="Gribskov M."/>
            <person name="dePamphilis C."/>
            <person name="Albert V.A."/>
            <person name="Aono N."/>
            <person name="Aoyama T."/>
            <person name="Ambrose B.A."/>
            <person name="Ashton N.W."/>
            <person name="Axtell M.J."/>
            <person name="Barker E."/>
            <person name="Barker M.S."/>
            <person name="Bennetzen J.L."/>
            <person name="Bonawitz N.D."/>
            <person name="Chapple C."/>
            <person name="Cheng C."/>
            <person name="Correa L.G."/>
            <person name="Dacre M."/>
            <person name="DeBarry J."/>
            <person name="Dreyer I."/>
            <person name="Elias M."/>
            <person name="Engstrom E.M."/>
            <person name="Estelle M."/>
            <person name="Feng L."/>
            <person name="Finet C."/>
            <person name="Floyd S.K."/>
            <person name="Frommer W.B."/>
            <person name="Fujita T."/>
            <person name="Gramzow L."/>
            <person name="Gutensohn M."/>
            <person name="Harholt J."/>
            <person name="Hattori M."/>
            <person name="Heyl A."/>
            <person name="Hirai T."/>
            <person name="Hiwatashi Y."/>
            <person name="Ishikawa M."/>
            <person name="Iwata M."/>
            <person name="Karol K.G."/>
            <person name="Koehler B."/>
            <person name="Kolukisaoglu U."/>
            <person name="Kubo M."/>
            <person name="Kurata T."/>
            <person name="Lalonde S."/>
            <person name="Li K."/>
            <person name="Li Y."/>
            <person name="Litt A."/>
            <person name="Lyons E."/>
            <person name="Manning G."/>
            <person name="Maruyama T."/>
            <person name="Michael T.P."/>
            <person name="Mikami K."/>
            <person name="Miyazaki S."/>
            <person name="Morinaga S."/>
            <person name="Murata T."/>
            <person name="Mueller-Roeber B."/>
            <person name="Nelson D.R."/>
            <person name="Obara M."/>
            <person name="Oguri Y."/>
            <person name="Olmstead R.G."/>
            <person name="Onodera N."/>
            <person name="Petersen B.L."/>
            <person name="Pils B."/>
            <person name="Prigge M."/>
            <person name="Rensing S.A."/>
            <person name="Riano-Pachon D.M."/>
            <person name="Roberts A.W."/>
            <person name="Sato Y."/>
            <person name="Scheller H.V."/>
            <person name="Schulz B."/>
            <person name="Schulz C."/>
            <person name="Shakirov E.V."/>
            <person name="Shibagaki N."/>
            <person name="Shinohara N."/>
            <person name="Shippen D.E."/>
            <person name="Soerensen I."/>
            <person name="Sotooka R."/>
            <person name="Sugimoto N."/>
            <person name="Sugita M."/>
            <person name="Sumikawa N."/>
            <person name="Tanurdzic M."/>
            <person name="Theissen G."/>
            <person name="Ulvskov P."/>
            <person name="Wakazuki S."/>
            <person name="Weng J.K."/>
            <person name="Willats W.W."/>
            <person name="Wipf D."/>
            <person name="Wolf P.G."/>
            <person name="Yang L."/>
            <person name="Zimmer A.D."/>
            <person name="Zhu Q."/>
            <person name="Mitros T."/>
            <person name="Hellsten U."/>
            <person name="Loque D."/>
            <person name="Otillar R."/>
            <person name="Salamov A."/>
            <person name="Schmutz J."/>
            <person name="Shapiro H."/>
            <person name="Lindquist E."/>
            <person name="Lucas S."/>
            <person name="Rokhsar D."/>
            <person name="Grigoriev I.V."/>
        </authorList>
    </citation>
    <scope>NUCLEOTIDE SEQUENCE [LARGE SCALE GENOMIC DNA]</scope>
</reference>
<dbReference type="SUPFAM" id="SSF56399">
    <property type="entry name" value="ADP-ribosylation"/>
    <property type="match status" value="1"/>
</dbReference>
<dbReference type="PANTHER" id="PTHR31681">
    <property type="entry name" value="C2H2-LIKE ZINC FINGER PROTEIN"/>
    <property type="match status" value="1"/>
</dbReference>
<dbReference type="STRING" id="88036.D8RT25"/>
<name>D8RT25_SELML</name>
<feature type="non-terminal residue" evidence="1">
    <location>
        <position position="217"/>
    </location>
</feature>
<keyword evidence="2" id="KW-1185">Reference proteome</keyword>
<gene>
    <name evidence="1" type="ORF">SELMODRAFT_15610</name>
</gene>
<dbReference type="KEGG" id="smo:SELMODRAFT_15610"/>
<dbReference type="OMA" id="CIIRESF"/>
<accession>D8RT25</accession>
<organism evidence="2">
    <name type="scientific">Selaginella moellendorffii</name>
    <name type="common">Spikemoss</name>
    <dbReference type="NCBI Taxonomy" id="88036"/>
    <lineage>
        <taxon>Eukaryota</taxon>
        <taxon>Viridiplantae</taxon>
        <taxon>Streptophyta</taxon>
        <taxon>Embryophyta</taxon>
        <taxon>Tracheophyta</taxon>
        <taxon>Lycopodiopsida</taxon>
        <taxon>Selaginellales</taxon>
        <taxon>Selaginellaceae</taxon>
        <taxon>Selaginella</taxon>
    </lineage>
</organism>
<dbReference type="eggNOG" id="ENOG502QQ00">
    <property type="taxonomic scope" value="Eukaryota"/>
</dbReference>
<evidence type="ECO:0000313" key="2">
    <source>
        <dbReference type="Proteomes" id="UP000001514"/>
    </source>
</evidence>
<proteinExistence type="predicted"/>
<dbReference type="OrthoDB" id="9514740at2759"/>
<evidence type="ECO:0000313" key="1">
    <source>
        <dbReference type="EMBL" id="EFJ24606.1"/>
    </source>
</evidence>
<evidence type="ECO:0008006" key="3">
    <source>
        <dbReference type="Google" id="ProtNLM"/>
    </source>
</evidence>